<dbReference type="STRING" id="1122973.GCA_000379925_00993"/>
<gene>
    <name evidence="5" type="ORF">E4P47_01010</name>
</gene>
<keyword evidence="6" id="KW-1185">Reference proteome</keyword>
<evidence type="ECO:0000256" key="2">
    <source>
        <dbReference type="ARBA" id="ARBA00010742"/>
    </source>
</evidence>
<evidence type="ECO:0000256" key="3">
    <source>
        <dbReference type="ARBA" id="ARBA00022729"/>
    </source>
</evidence>
<keyword evidence="3" id="KW-0732">Signal</keyword>
<protein>
    <submittedName>
        <fullName evidence="5">ABC transporter substrate-binding protein</fullName>
    </submittedName>
</protein>
<proteinExistence type="inferred from homology"/>
<comment type="subcellular location">
    <subcellularLocation>
        <location evidence="1">Periplasm</location>
    </subcellularLocation>
</comment>
<dbReference type="SUPFAM" id="SSF53850">
    <property type="entry name" value="Periplasmic binding protein-like II"/>
    <property type="match status" value="1"/>
</dbReference>
<comment type="similarity">
    <text evidence="2">Belongs to the bacterial solute-binding protein SsuA/TauA family.</text>
</comment>
<dbReference type="InterPro" id="IPR015168">
    <property type="entry name" value="SsuA/THI5"/>
</dbReference>
<comment type="caution">
    <text evidence="5">The sequence shown here is derived from an EMBL/GenBank/DDBJ whole genome shotgun (WGS) entry which is preliminary data.</text>
</comment>
<dbReference type="GO" id="GO:0042918">
    <property type="term" value="P:alkanesulfonate transmembrane transport"/>
    <property type="evidence" value="ECO:0007669"/>
    <property type="project" value="TreeGrafter"/>
</dbReference>
<name>A0A4Y8WRH0_9PORP</name>
<dbReference type="PROSITE" id="PS51257">
    <property type="entry name" value="PROKAR_LIPOPROTEIN"/>
    <property type="match status" value="1"/>
</dbReference>
<evidence type="ECO:0000256" key="1">
    <source>
        <dbReference type="ARBA" id="ARBA00004418"/>
    </source>
</evidence>
<dbReference type="RefSeq" id="WP_134848852.1">
    <property type="nucleotide sequence ID" value="NZ_CP197400.1"/>
</dbReference>
<reference evidence="5 6" key="1">
    <citation type="submission" date="2019-03" db="EMBL/GenBank/DDBJ databases">
        <title>Porphyromonas levii Isolated from the Uterus of Dairy Cows.</title>
        <authorList>
            <person name="Francis A.M."/>
        </authorList>
    </citation>
    <scope>NUCLEOTIDE SEQUENCE [LARGE SCALE GENOMIC DNA]</scope>
    <source>
        <strain evidence="5 6">AF5678</strain>
    </source>
</reference>
<dbReference type="Pfam" id="PF09084">
    <property type="entry name" value="NMT1"/>
    <property type="match status" value="1"/>
</dbReference>
<dbReference type="EMBL" id="SPNC01000007">
    <property type="protein sequence ID" value="TFH97105.1"/>
    <property type="molecule type" value="Genomic_DNA"/>
</dbReference>
<dbReference type="OrthoDB" id="9815602at2"/>
<organism evidence="5 6">
    <name type="scientific">Porphyromonas levii</name>
    <dbReference type="NCBI Taxonomy" id="28114"/>
    <lineage>
        <taxon>Bacteria</taxon>
        <taxon>Pseudomonadati</taxon>
        <taxon>Bacteroidota</taxon>
        <taxon>Bacteroidia</taxon>
        <taxon>Bacteroidales</taxon>
        <taxon>Porphyromonadaceae</taxon>
        <taxon>Porphyromonas</taxon>
    </lineage>
</organism>
<sequence length="302" mass="32968">MKKVLFVTLALLLAACGGEEKKSEVLKVGAMSSLDYIPYVLAEELGYTDSLGVDLEIVKFFSANDRDAAFRSGQVDGTVTDYTGAAIQHAAGLPLALVVKHDGYFEMMAQPSLASMAELKGKKVSVSRNTVIEYATDKMLEVAGFSPEEVEKPEVNKIPLRMEMMVGGEVDASVFPDPFITISKAKGFVSLSSTRDLGISVTGTIFSQKALTEKGEAIKALMTAYNLAVDYINSHPREEWQEILIEDAGIPAELVSQVVLPTYRHAEQPSQKEIKETIEWLKARALVPVEYEGEGLVYSGIY</sequence>
<dbReference type="PANTHER" id="PTHR30024">
    <property type="entry name" value="ALIPHATIC SULFONATES-BINDING PROTEIN-RELATED"/>
    <property type="match status" value="1"/>
</dbReference>
<accession>A0A4Y8WRH0</accession>
<evidence type="ECO:0000313" key="5">
    <source>
        <dbReference type="EMBL" id="TFH97105.1"/>
    </source>
</evidence>
<dbReference type="AlphaFoldDB" id="A0A4Y8WRH0"/>
<dbReference type="GO" id="GO:0042597">
    <property type="term" value="C:periplasmic space"/>
    <property type="evidence" value="ECO:0007669"/>
    <property type="project" value="UniProtKB-SubCell"/>
</dbReference>
<dbReference type="PANTHER" id="PTHR30024:SF47">
    <property type="entry name" value="TAURINE-BINDING PERIPLASMIC PROTEIN"/>
    <property type="match status" value="1"/>
</dbReference>
<feature type="domain" description="SsuA/THI5-like" evidence="4">
    <location>
        <begin position="35"/>
        <end position="238"/>
    </location>
</feature>
<evidence type="ECO:0000259" key="4">
    <source>
        <dbReference type="Pfam" id="PF09084"/>
    </source>
</evidence>
<dbReference type="Proteomes" id="UP000297225">
    <property type="component" value="Unassembled WGS sequence"/>
</dbReference>
<dbReference type="Gene3D" id="3.40.190.10">
    <property type="entry name" value="Periplasmic binding protein-like II"/>
    <property type="match status" value="2"/>
</dbReference>
<evidence type="ECO:0000313" key="6">
    <source>
        <dbReference type="Proteomes" id="UP000297225"/>
    </source>
</evidence>